<proteinExistence type="inferred from homology"/>
<dbReference type="GO" id="GO:0022857">
    <property type="term" value="F:transmembrane transporter activity"/>
    <property type="evidence" value="ECO:0007669"/>
    <property type="project" value="InterPro"/>
</dbReference>
<dbReference type="GO" id="GO:0060003">
    <property type="term" value="P:copper ion export"/>
    <property type="evidence" value="ECO:0007669"/>
    <property type="project" value="TreeGrafter"/>
</dbReference>
<feature type="domain" description="CusB-like beta-barrel" evidence="5">
    <location>
        <begin position="229"/>
        <end position="299"/>
    </location>
</feature>
<dbReference type="KEGG" id="cser:CCO03_18890"/>
<gene>
    <name evidence="7" type="ORF">CCO03_18890</name>
</gene>
<evidence type="ECO:0000256" key="4">
    <source>
        <dbReference type="SAM" id="SignalP"/>
    </source>
</evidence>
<dbReference type="InterPro" id="IPR058647">
    <property type="entry name" value="BSH_CzcB-like"/>
</dbReference>
<feature type="coiled-coil region" evidence="3">
    <location>
        <begin position="152"/>
        <end position="179"/>
    </location>
</feature>
<sequence>MVHAAWLQRTAAPLGALALALSLGACGGHTAAEVQGAPRAPALLADQVRVSEGALKMLSVQPVSQVQALPATAMPAQVAFADDMIASVPAPVAARVVSVHAHAGDVVKQGEVLAVLLSTEALQTRSEVAAARIARDAASTEAQRQQAMHERGVGTEVELRAAQAKLREAQQELSRAQGAAHWLGGGQGDRLEVRAPRTGVVAQRTVGPGAAVEAGTALFMVGDPQSLGVSAQAFEADLAQLRVDAEVSVTLPQLARQVPGRVRHIAAELDKDTRRATVFVALQEAVPNLRPGMQAKVETLGSSARDTVVPVSAVLIKDGSRSIVYVQGDDPGTFSAKDVRLGQPVRGVVPVLDGLALDDRIVTRGGLLLDGAASQML</sequence>
<comment type="similarity">
    <text evidence="1">Belongs to the membrane fusion protein (MFP) (TC 8.A.1) family.</text>
</comment>
<dbReference type="InterPro" id="IPR058792">
    <property type="entry name" value="Beta-barrel_RND_2"/>
</dbReference>
<keyword evidence="8" id="KW-1185">Reference proteome</keyword>
<keyword evidence="4" id="KW-0732">Signal</keyword>
<accession>A0A1Y0ESR1</accession>
<dbReference type="Gene3D" id="2.40.30.170">
    <property type="match status" value="1"/>
</dbReference>
<evidence type="ECO:0000313" key="7">
    <source>
        <dbReference type="EMBL" id="ARU06450.1"/>
    </source>
</evidence>
<dbReference type="Pfam" id="PF25954">
    <property type="entry name" value="Beta-barrel_RND_2"/>
    <property type="match status" value="1"/>
</dbReference>
<evidence type="ECO:0000259" key="5">
    <source>
        <dbReference type="Pfam" id="PF25954"/>
    </source>
</evidence>
<evidence type="ECO:0000256" key="3">
    <source>
        <dbReference type="SAM" id="Coils"/>
    </source>
</evidence>
<name>A0A1Y0ESR1_9BURK</name>
<dbReference type="PANTHER" id="PTHR30097">
    <property type="entry name" value="CATION EFFLUX SYSTEM PROTEIN CUSB"/>
    <property type="match status" value="1"/>
</dbReference>
<organism evidence="7 8">
    <name type="scientific">Comamonas serinivorans</name>
    <dbReference type="NCBI Taxonomy" id="1082851"/>
    <lineage>
        <taxon>Bacteria</taxon>
        <taxon>Pseudomonadati</taxon>
        <taxon>Pseudomonadota</taxon>
        <taxon>Betaproteobacteria</taxon>
        <taxon>Burkholderiales</taxon>
        <taxon>Comamonadaceae</taxon>
        <taxon>Comamonas</taxon>
    </lineage>
</organism>
<dbReference type="PANTHER" id="PTHR30097:SF4">
    <property type="entry name" value="SLR6042 PROTEIN"/>
    <property type="match status" value="1"/>
</dbReference>
<dbReference type="EMBL" id="CP021455">
    <property type="protein sequence ID" value="ARU06450.1"/>
    <property type="molecule type" value="Genomic_DNA"/>
</dbReference>
<feature type="domain" description="CzcB-like barrel-sandwich hybrid" evidence="6">
    <location>
        <begin position="85"/>
        <end position="223"/>
    </location>
</feature>
<dbReference type="Gene3D" id="2.40.50.100">
    <property type="match status" value="1"/>
</dbReference>
<dbReference type="GO" id="GO:0030313">
    <property type="term" value="C:cell envelope"/>
    <property type="evidence" value="ECO:0007669"/>
    <property type="project" value="TreeGrafter"/>
</dbReference>
<dbReference type="SUPFAM" id="SSF111369">
    <property type="entry name" value="HlyD-like secretion proteins"/>
    <property type="match status" value="1"/>
</dbReference>
<dbReference type="Pfam" id="PF25973">
    <property type="entry name" value="BSH_CzcB"/>
    <property type="match status" value="1"/>
</dbReference>
<dbReference type="InterPro" id="IPR051909">
    <property type="entry name" value="MFP_Cation_Efflux"/>
</dbReference>
<evidence type="ECO:0000256" key="1">
    <source>
        <dbReference type="ARBA" id="ARBA00009477"/>
    </source>
</evidence>
<dbReference type="AlphaFoldDB" id="A0A1Y0ESR1"/>
<keyword evidence="2" id="KW-0813">Transport</keyword>
<dbReference type="NCBIfam" id="TIGR01730">
    <property type="entry name" value="RND_mfp"/>
    <property type="match status" value="1"/>
</dbReference>
<feature type="chain" id="PRO_5012462996" evidence="4">
    <location>
        <begin position="32"/>
        <end position="377"/>
    </location>
</feature>
<reference evidence="7 8" key="1">
    <citation type="submission" date="2017-05" db="EMBL/GenBank/DDBJ databases">
        <authorList>
            <person name="Song R."/>
            <person name="Chenine A.L."/>
            <person name="Ruprecht R.M."/>
        </authorList>
    </citation>
    <scope>NUCLEOTIDE SEQUENCE [LARGE SCALE GENOMIC DNA]</scope>
    <source>
        <strain evidence="7 8">DSM 26136</strain>
    </source>
</reference>
<feature type="signal peptide" evidence="4">
    <location>
        <begin position="1"/>
        <end position="31"/>
    </location>
</feature>
<dbReference type="Proteomes" id="UP000196138">
    <property type="component" value="Chromosome"/>
</dbReference>
<dbReference type="GO" id="GO:0016020">
    <property type="term" value="C:membrane"/>
    <property type="evidence" value="ECO:0007669"/>
    <property type="project" value="InterPro"/>
</dbReference>
<dbReference type="InterPro" id="IPR006143">
    <property type="entry name" value="RND_pump_MFP"/>
</dbReference>
<evidence type="ECO:0000313" key="8">
    <source>
        <dbReference type="Proteomes" id="UP000196138"/>
    </source>
</evidence>
<evidence type="ECO:0000256" key="2">
    <source>
        <dbReference type="ARBA" id="ARBA00022448"/>
    </source>
</evidence>
<dbReference type="Gene3D" id="2.40.420.20">
    <property type="match status" value="1"/>
</dbReference>
<keyword evidence="3" id="KW-0175">Coiled coil</keyword>
<protein>
    <submittedName>
        <fullName evidence="7">Uncharacterized protein</fullName>
    </submittedName>
</protein>
<dbReference type="GO" id="GO:0015679">
    <property type="term" value="P:plasma membrane copper ion transport"/>
    <property type="evidence" value="ECO:0007669"/>
    <property type="project" value="TreeGrafter"/>
</dbReference>
<evidence type="ECO:0000259" key="6">
    <source>
        <dbReference type="Pfam" id="PF25973"/>
    </source>
</evidence>